<reference evidence="2 3" key="2">
    <citation type="submission" date="2017-10" db="EMBL/GenBank/DDBJ databases">
        <title>Extensive intraspecific genome diversity in a model arbuscular mycorrhizal fungus.</title>
        <authorList>
            <person name="Chen E.C.H."/>
            <person name="Morin E."/>
            <person name="Baudet D."/>
            <person name="Noel J."/>
            <person name="Ndikumana S."/>
            <person name="Charron P."/>
            <person name="St-Onge C."/>
            <person name="Giorgi J."/>
            <person name="Grigoriev I.V."/>
            <person name="Roux C."/>
            <person name="Martin F.M."/>
            <person name="Corradi N."/>
        </authorList>
    </citation>
    <scope>NUCLEOTIDE SEQUENCE [LARGE SCALE GENOMIC DNA]</scope>
    <source>
        <strain evidence="2 3">C2</strain>
    </source>
</reference>
<evidence type="ECO:0000313" key="3">
    <source>
        <dbReference type="Proteomes" id="UP000233469"/>
    </source>
</evidence>
<protein>
    <submittedName>
        <fullName evidence="2">HCP-like protein</fullName>
    </submittedName>
</protein>
<dbReference type="EMBL" id="LLXL01000947">
    <property type="protein sequence ID" value="PKK67526.1"/>
    <property type="molecule type" value="Genomic_DNA"/>
</dbReference>
<feature type="non-terminal residue" evidence="2">
    <location>
        <position position="284"/>
    </location>
</feature>
<reference evidence="2 3" key="1">
    <citation type="submission" date="2016-04" db="EMBL/GenBank/DDBJ databases">
        <title>Genome analyses suggest a sexual origin of heterokaryosis in a supposedly ancient asexual fungus.</title>
        <authorList>
            <person name="Ropars J."/>
            <person name="Sedzielewska K."/>
            <person name="Noel J."/>
            <person name="Charron P."/>
            <person name="Farinelli L."/>
            <person name="Marton T."/>
            <person name="Kruger M."/>
            <person name="Pelin A."/>
            <person name="Brachmann A."/>
            <person name="Corradi N."/>
        </authorList>
    </citation>
    <scope>NUCLEOTIDE SEQUENCE [LARGE SCALE GENOMIC DNA]</scope>
    <source>
        <strain evidence="2 3">C2</strain>
    </source>
</reference>
<dbReference type="VEuPathDB" id="FungiDB:FUN_024800"/>
<dbReference type="InterPro" id="IPR011990">
    <property type="entry name" value="TPR-like_helical_dom_sf"/>
</dbReference>
<dbReference type="VEuPathDB" id="FungiDB:RhiirFUN_024158"/>
<dbReference type="Proteomes" id="UP000233469">
    <property type="component" value="Unassembled WGS sequence"/>
</dbReference>
<comment type="caution">
    <text evidence="2">The sequence shown here is derived from an EMBL/GenBank/DDBJ whole genome shotgun (WGS) entry which is preliminary data.</text>
</comment>
<accession>A0A2N1N0Y0</accession>
<dbReference type="Pfam" id="PF08238">
    <property type="entry name" value="Sel1"/>
    <property type="match status" value="3"/>
</dbReference>
<name>A0A2N1N0Y0_9GLOM</name>
<dbReference type="InterPro" id="IPR006597">
    <property type="entry name" value="Sel1-like"/>
</dbReference>
<dbReference type="AlphaFoldDB" id="A0A2N1N0Y0"/>
<dbReference type="VEuPathDB" id="FungiDB:RhiirA1_466897"/>
<dbReference type="Gene3D" id="1.25.40.10">
    <property type="entry name" value="Tetratricopeptide repeat domain"/>
    <property type="match status" value="1"/>
</dbReference>
<evidence type="ECO:0000256" key="1">
    <source>
        <dbReference type="ARBA" id="ARBA00038101"/>
    </source>
</evidence>
<dbReference type="PANTHER" id="PTHR11102:SF160">
    <property type="entry name" value="ERAD-ASSOCIATED E3 UBIQUITIN-PROTEIN LIGASE COMPONENT HRD3"/>
    <property type="match status" value="1"/>
</dbReference>
<gene>
    <name evidence="2" type="ORF">RhiirC2_783386</name>
</gene>
<dbReference type="SUPFAM" id="SSF81901">
    <property type="entry name" value="HCP-like"/>
    <property type="match status" value="1"/>
</dbReference>
<dbReference type="SMART" id="SM00671">
    <property type="entry name" value="SEL1"/>
    <property type="match status" value="3"/>
</dbReference>
<dbReference type="PANTHER" id="PTHR11102">
    <property type="entry name" value="SEL-1-LIKE PROTEIN"/>
    <property type="match status" value="1"/>
</dbReference>
<comment type="similarity">
    <text evidence="1">Belongs to the sel-1 family.</text>
</comment>
<sequence length="284" mass="32881">MQKSQSSQQSNTTSIIDYTEEIVRKKGAIWKDFSIIGKREDSHPNVQCKYCFKEFKRAVPQRMQTHIEKCLKATNIKALSSAKIHFSFVDNPTVIEFFNYLRPSFKIPNGEEIKIQMNQTKPLNDIIYHPEYYHQLETGTEDKGDINLMNLEYYDYGVGNEIATFELYKEVADKDDISSVYNFGYCYSQGIGTKKNGNRAFELYKEVAENGVLDSLYNLEYCYSQEIGPERNENRAFELYKEVAEKGDLDSLYNLGCCYRDGIGTEKNEIKAFELYKKAAENGH</sequence>
<proteinExistence type="inferred from homology"/>
<organism evidence="2 3">
    <name type="scientific">Rhizophagus irregularis</name>
    <dbReference type="NCBI Taxonomy" id="588596"/>
    <lineage>
        <taxon>Eukaryota</taxon>
        <taxon>Fungi</taxon>
        <taxon>Fungi incertae sedis</taxon>
        <taxon>Mucoromycota</taxon>
        <taxon>Glomeromycotina</taxon>
        <taxon>Glomeromycetes</taxon>
        <taxon>Glomerales</taxon>
        <taxon>Glomeraceae</taxon>
        <taxon>Rhizophagus</taxon>
    </lineage>
</organism>
<evidence type="ECO:0000313" key="2">
    <source>
        <dbReference type="EMBL" id="PKK67526.1"/>
    </source>
</evidence>
<dbReference type="InterPro" id="IPR050767">
    <property type="entry name" value="Sel1_AlgK"/>
</dbReference>